<dbReference type="AlphaFoldDB" id="A0A7Y5EK86"/>
<dbReference type="Proteomes" id="UP000523161">
    <property type="component" value="Unassembled WGS sequence"/>
</dbReference>
<organism evidence="3 4">
    <name type="scientific">Rheinheimera lutimaris</name>
    <dbReference type="NCBI Taxonomy" id="2740584"/>
    <lineage>
        <taxon>Bacteria</taxon>
        <taxon>Pseudomonadati</taxon>
        <taxon>Pseudomonadota</taxon>
        <taxon>Gammaproteobacteria</taxon>
        <taxon>Chromatiales</taxon>
        <taxon>Chromatiaceae</taxon>
        <taxon>Rheinheimera</taxon>
    </lineage>
</organism>
<comment type="caution">
    <text evidence="3">The sequence shown here is derived from an EMBL/GenBank/DDBJ whole genome shotgun (WGS) entry which is preliminary data.</text>
</comment>
<feature type="signal peptide" evidence="2">
    <location>
        <begin position="1"/>
        <end position="20"/>
    </location>
</feature>
<sequence length="684" mass="76112">MNRAKNSLFIIITFALSGCASVTVEKIPNTIDYEIKDRYAIQKAADAIKGNRYYLPRPFIAVGKEFPYKSSSIYAHGKMAPDGSSVEILEEISFKFLNDTDETKIIYNIGENIPINRIFLGKEGARNIKLEGETANLSIGKNAIGEPAGGNSIGVPAKTGSYVKPLSMVKKLVDWNEQTTKYIKSTKNVVRLKFKLNPTETITSVKRENIRDIYLLKVKDGKPDQSKKIVLPKALYKDNGEFDFLGLIADASEGKYVLGVDFIQKNGSSCDRHPIVEDPQTQSFIEFGGNQNEINLGSLIDPLSTRGLEIKKGVKIEIPIKLTGSKSSLIDFHIEIADIKATDAGEVDEVKSIALLRKLDDGNFDFENAKYLPIEGGKLTDKNYTYLIKDVYPEMLVGKYHIVLLLASETSSTYIYSSMPTLEVQNYQSSNYPEPTCKEVLFVPQVNTPAVGVTPENPTEKKDENNSNESDETSKQPIEKGSTKVEETLKAGGGLLSILATSNPNTKPVLDVNDYFKILYLPDFEEQYAINVKANLSKSEMAISLENGWLLENFASQIDNRALANFFFLQIGETLDLVRDVVRLDKQLIAPILTDEKNETEENDVGPILESESVDQNRLLKLEIEKIPVLLKIHKVSYAVPGVYPILKQKELLGGYGGTGSVVRFDTRADIIIELVRFNKNESK</sequence>
<protein>
    <submittedName>
        <fullName evidence="3">Uncharacterized protein</fullName>
    </submittedName>
</protein>
<reference evidence="3 4" key="1">
    <citation type="submission" date="2020-06" db="EMBL/GenBank/DDBJ databases">
        <title>Rheinheimera sp. nov., a marine bacterium isolated from coastal.</title>
        <authorList>
            <person name="Yu Q."/>
            <person name="Qi Y."/>
            <person name="Pu J."/>
        </authorList>
    </citation>
    <scope>NUCLEOTIDE SEQUENCE [LARGE SCALE GENOMIC DNA]</scope>
    <source>
        <strain evidence="3 4">YQF-2</strain>
    </source>
</reference>
<feature type="chain" id="PRO_5031291466" evidence="2">
    <location>
        <begin position="21"/>
        <end position="684"/>
    </location>
</feature>
<accession>A0A7Y5EK86</accession>
<dbReference type="RefSeq" id="WP_173502848.1">
    <property type="nucleotide sequence ID" value="NZ_JABSOD010000042.1"/>
</dbReference>
<dbReference type="EMBL" id="JABSOD010000042">
    <property type="protein sequence ID" value="NRQ44642.1"/>
    <property type="molecule type" value="Genomic_DNA"/>
</dbReference>
<gene>
    <name evidence="3" type="ORF">HRH59_19075</name>
</gene>
<keyword evidence="4" id="KW-1185">Reference proteome</keyword>
<dbReference type="PROSITE" id="PS51257">
    <property type="entry name" value="PROKAR_LIPOPROTEIN"/>
    <property type="match status" value="1"/>
</dbReference>
<proteinExistence type="predicted"/>
<evidence type="ECO:0000313" key="3">
    <source>
        <dbReference type="EMBL" id="NRQ44642.1"/>
    </source>
</evidence>
<name>A0A7Y5EK86_9GAMM</name>
<evidence type="ECO:0000256" key="2">
    <source>
        <dbReference type="SAM" id="SignalP"/>
    </source>
</evidence>
<keyword evidence="2" id="KW-0732">Signal</keyword>
<evidence type="ECO:0000256" key="1">
    <source>
        <dbReference type="SAM" id="MobiDB-lite"/>
    </source>
</evidence>
<evidence type="ECO:0000313" key="4">
    <source>
        <dbReference type="Proteomes" id="UP000523161"/>
    </source>
</evidence>
<feature type="region of interest" description="Disordered" evidence="1">
    <location>
        <begin position="449"/>
        <end position="482"/>
    </location>
</feature>
<feature type="compositionally biased region" description="Basic and acidic residues" evidence="1">
    <location>
        <begin position="472"/>
        <end position="482"/>
    </location>
</feature>